<dbReference type="Proteomes" id="UP000279227">
    <property type="component" value="Chromosome"/>
</dbReference>
<feature type="signal peptide" evidence="3">
    <location>
        <begin position="1"/>
        <end position="20"/>
    </location>
</feature>
<feature type="region of interest" description="Disordered" evidence="2">
    <location>
        <begin position="546"/>
        <end position="606"/>
    </location>
</feature>
<name>A0A448B4G4_CHRGE</name>
<feature type="domain" description="SbsA Ig-like" evidence="4">
    <location>
        <begin position="29"/>
        <end position="133"/>
    </location>
</feature>
<dbReference type="GeneID" id="93019922"/>
<evidence type="ECO:0000256" key="1">
    <source>
        <dbReference type="ARBA" id="ARBA00022729"/>
    </source>
</evidence>
<dbReference type="STRING" id="525257.HMPREF0204_11041"/>
<keyword evidence="1 3" id="KW-0732">Signal</keyword>
<accession>A0A448B4G4</accession>
<dbReference type="AlphaFoldDB" id="A0A448B4G4"/>
<dbReference type="EMBL" id="LR134289">
    <property type="protein sequence ID" value="VEE09073.1"/>
    <property type="molecule type" value="Genomic_DNA"/>
</dbReference>
<evidence type="ECO:0000313" key="6">
    <source>
        <dbReference type="Proteomes" id="UP000279227"/>
    </source>
</evidence>
<dbReference type="RefSeq" id="WP_002983806.1">
    <property type="nucleotide sequence ID" value="NZ_CP068486.1"/>
</dbReference>
<evidence type="ECO:0000256" key="2">
    <source>
        <dbReference type="SAM" id="MobiDB-lite"/>
    </source>
</evidence>
<protein>
    <submittedName>
        <fullName evidence="5">Uncharacterized protein conserved in bacteria</fullName>
    </submittedName>
</protein>
<dbReference type="InterPro" id="IPR032812">
    <property type="entry name" value="SbsA_Ig"/>
</dbReference>
<proteinExistence type="predicted"/>
<feature type="compositionally biased region" description="Low complexity" evidence="2">
    <location>
        <begin position="551"/>
        <end position="582"/>
    </location>
</feature>
<reference evidence="5 6" key="1">
    <citation type="submission" date="2018-12" db="EMBL/GenBank/DDBJ databases">
        <authorList>
            <consortium name="Pathogen Informatics"/>
        </authorList>
    </citation>
    <scope>NUCLEOTIDE SEQUENCE [LARGE SCALE GENOMIC DNA]</scope>
    <source>
        <strain evidence="5 6">NCTC11432</strain>
    </source>
</reference>
<evidence type="ECO:0000256" key="3">
    <source>
        <dbReference type="SAM" id="SignalP"/>
    </source>
</evidence>
<evidence type="ECO:0000313" key="5">
    <source>
        <dbReference type="EMBL" id="VEE09073.1"/>
    </source>
</evidence>
<dbReference type="OrthoDB" id="9809989at2"/>
<dbReference type="KEGG" id="cgle:NCTC11432_03009"/>
<evidence type="ECO:0000259" key="4">
    <source>
        <dbReference type="Pfam" id="PF13205"/>
    </source>
</evidence>
<organism evidence="5 6">
    <name type="scientific">Chryseobacterium gleum</name>
    <name type="common">Flavobacterium gleum</name>
    <dbReference type="NCBI Taxonomy" id="250"/>
    <lineage>
        <taxon>Bacteria</taxon>
        <taxon>Pseudomonadati</taxon>
        <taxon>Bacteroidota</taxon>
        <taxon>Flavobacteriia</taxon>
        <taxon>Flavobacteriales</taxon>
        <taxon>Weeksellaceae</taxon>
        <taxon>Chryseobacterium group</taxon>
        <taxon>Chryseobacterium</taxon>
    </lineage>
</organism>
<gene>
    <name evidence="5" type="ORF">NCTC11432_03009</name>
</gene>
<sequence length="606" mass="68314">MKRFLLLFVICFLVHSCARVGSPVGGPKDTLAPKFLSSNIDTTRINVKRDIRELRLDFDEYVTLKDINKNLIISPPIKGITRILPSNIANKFVLIQWTDTLQANTTYNFNFGNSIVDNNESNVLRYFNFAFSTGDKLDDLYISGEVKDALDTKKKAGTTTENKLVVGLYQVKDTMDYKKKPYYITKVDEDGYYELNYLTPGKYKIIAFEDENGNSMYDPGKEKVGFQKDPINVEKSISGLNLKVYPSRKPVKYVEMKEIAGGVLMTFEGNPDEVKVQSLNEKLKDVKITHNPKSDSVRIWFDAVKDNVGQDANEKLIFTHNKGPKKDSAYSVSLFYRYNKKNAMDVFSDNDGTSIAPKADLKIASNYIIDKIDPSKWTLRAKGDSLTTIPFTAKISETNPYQILVQSDFVMGKSYELTVPKETVSSFFAKNTQSKRFDFDVAKVDQFGSVEFSISNAPEANYWIQLIDSSDKVAYQKYTKGDKVKFDILRPGEYIVRILVDNNGNKYWDEADFANDIFAEDAYIFYKKVIVRGLWETREDWDLKDTRTLDSPKSSTSTSATSTPAPTSAPASASAPETTVPAESTTTKPVLKKEFKSGNAVLTPAK</sequence>
<feature type="chain" id="PRO_5019425750" evidence="3">
    <location>
        <begin position="21"/>
        <end position="606"/>
    </location>
</feature>
<dbReference type="Pfam" id="PF13205">
    <property type="entry name" value="Big_5"/>
    <property type="match status" value="1"/>
</dbReference>